<dbReference type="EMBL" id="SDMP01000017">
    <property type="protein sequence ID" value="RYQ99340.1"/>
    <property type="molecule type" value="Genomic_DNA"/>
</dbReference>
<dbReference type="Proteomes" id="UP000289738">
    <property type="component" value="Chromosome B07"/>
</dbReference>
<evidence type="ECO:0008006" key="4">
    <source>
        <dbReference type="Google" id="ProtNLM"/>
    </source>
</evidence>
<gene>
    <name evidence="2" type="ORF">Ahy_B07g087273</name>
</gene>
<evidence type="ECO:0000313" key="3">
    <source>
        <dbReference type="Proteomes" id="UP000289738"/>
    </source>
</evidence>
<name>A0A444YBL4_ARAHY</name>
<keyword evidence="1" id="KW-0812">Transmembrane</keyword>
<feature type="transmembrane region" description="Helical" evidence="1">
    <location>
        <begin position="151"/>
        <end position="173"/>
    </location>
</feature>
<sequence length="176" mass="19449">MLVSLLSFVPFVSFIHSFPQRKQKGKTLASLTAAERSDPLPPFVAVQGVSLCTVGVIQVKTLVRCLLPRSAPILHRIHLARGRPVAVAVVSSPSRRFCVFVEIIYLLWLCLAAVSSGFWCAVVCFVAPLWCGVVCCCVLKRMELLCIKQWISGLLPTLDILTWMLTTLLISYADCK</sequence>
<comment type="caution">
    <text evidence="2">The sequence shown here is derived from an EMBL/GenBank/DDBJ whole genome shotgun (WGS) entry which is preliminary data.</text>
</comment>
<evidence type="ECO:0000256" key="1">
    <source>
        <dbReference type="SAM" id="Phobius"/>
    </source>
</evidence>
<keyword evidence="3" id="KW-1185">Reference proteome</keyword>
<keyword evidence="1" id="KW-0472">Membrane</keyword>
<evidence type="ECO:0000313" key="2">
    <source>
        <dbReference type="EMBL" id="RYQ99340.1"/>
    </source>
</evidence>
<accession>A0A444YBL4</accession>
<feature type="transmembrane region" description="Helical" evidence="1">
    <location>
        <begin position="114"/>
        <end position="139"/>
    </location>
</feature>
<proteinExistence type="predicted"/>
<protein>
    <recommendedName>
        <fullName evidence="4">Transmembrane protein</fullName>
    </recommendedName>
</protein>
<keyword evidence="1" id="KW-1133">Transmembrane helix</keyword>
<dbReference type="AlphaFoldDB" id="A0A444YBL4"/>
<reference evidence="2 3" key="1">
    <citation type="submission" date="2019-01" db="EMBL/GenBank/DDBJ databases">
        <title>Sequencing of cultivated peanut Arachis hypogaea provides insights into genome evolution and oil improvement.</title>
        <authorList>
            <person name="Chen X."/>
        </authorList>
    </citation>
    <scope>NUCLEOTIDE SEQUENCE [LARGE SCALE GENOMIC DNA]</scope>
    <source>
        <strain evidence="3">cv. Fuhuasheng</strain>
        <tissue evidence="2">Leaves</tissue>
    </source>
</reference>
<organism evidence="2 3">
    <name type="scientific">Arachis hypogaea</name>
    <name type="common">Peanut</name>
    <dbReference type="NCBI Taxonomy" id="3818"/>
    <lineage>
        <taxon>Eukaryota</taxon>
        <taxon>Viridiplantae</taxon>
        <taxon>Streptophyta</taxon>
        <taxon>Embryophyta</taxon>
        <taxon>Tracheophyta</taxon>
        <taxon>Spermatophyta</taxon>
        <taxon>Magnoliopsida</taxon>
        <taxon>eudicotyledons</taxon>
        <taxon>Gunneridae</taxon>
        <taxon>Pentapetalae</taxon>
        <taxon>rosids</taxon>
        <taxon>fabids</taxon>
        <taxon>Fabales</taxon>
        <taxon>Fabaceae</taxon>
        <taxon>Papilionoideae</taxon>
        <taxon>50 kb inversion clade</taxon>
        <taxon>dalbergioids sensu lato</taxon>
        <taxon>Dalbergieae</taxon>
        <taxon>Pterocarpus clade</taxon>
        <taxon>Arachis</taxon>
    </lineage>
</organism>